<dbReference type="SUPFAM" id="SSF46689">
    <property type="entry name" value="Homeodomain-like"/>
    <property type="match status" value="1"/>
</dbReference>
<dbReference type="Gene3D" id="1.10.10.60">
    <property type="entry name" value="Homeodomain-like"/>
    <property type="match status" value="1"/>
</dbReference>
<accession>A0A9X4XG57</accession>
<evidence type="ECO:0000313" key="3">
    <source>
        <dbReference type="Proteomes" id="UP000487649"/>
    </source>
</evidence>
<comment type="caution">
    <text evidence="2">The sequence shown here is derived from an EMBL/GenBank/DDBJ whole genome shotgun (WGS) entry which is preliminary data.</text>
</comment>
<reference evidence="2 3" key="1">
    <citation type="journal article" date="2019" name="Nat. Med.">
        <title>A library of human gut bacterial isolates paired with longitudinal multiomics data enables mechanistic microbiome research.</title>
        <authorList>
            <person name="Poyet M."/>
            <person name="Groussin M."/>
            <person name="Gibbons S.M."/>
            <person name="Avila-Pacheco J."/>
            <person name="Jiang X."/>
            <person name="Kearney S.M."/>
            <person name="Perrotta A.R."/>
            <person name="Berdy B."/>
            <person name="Zhao S."/>
            <person name="Lieberman T.D."/>
            <person name="Swanson P.K."/>
            <person name="Smith M."/>
            <person name="Roesemann S."/>
            <person name="Alexander J.E."/>
            <person name="Rich S.A."/>
            <person name="Livny J."/>
            <person name="Vlamakis H."/>
            <person name="Clish C."/>
            <person name="Bullock K."/>
            <person name="Deik A."/>
            <person name="Scott J."/>
            <person name="Pierce K.A."/>
            <person name="Xavier R.J."/>
            <person name="Alm E.J."/>
        </authorList>
    </citation>
    <scope>NUCLEOTIDE SEQUENCE [LARGE SCALE GENOMIC DNA]</scope>
    <source>
        <strain evidence="2 3">BIOML-A198</strain>
    </source>
</reference>
<gene>
    <name evidence="2" type="ORF">GMA92_14645</name>
</gene>
<evidence type="ECO:0000313" key="2">
    <source>
        <dbReference type="EMBL" id="MTK22644.1"/>
    </source>
</evidence>
<organism evidence="2 3">
    <name type="scientific">Turicibacter sanguinis</name>
    <dbReference type="NCBI Taxonomy" id="154288"/>
    <lineage>
        <taxon>Bacteria</taxon>
        <taxon>Bacillati</taxon>
        <taxon>Bacillota</taxon>
        <taxon>Erysipelotrichia</taxon>
        <taxon>Erysipelotrichales</taxon>
        <taxon>Turicibacteraceae</taxon>
        <taxon>Turicibacter</taxon>
    </lineage>
</organism>
<protein>
    <submittedName>
        <fullName evidence="2">Mor transcription activator family protein</fullName>
    </submittedName>
</protein>
<evidence type="ECO:0000259" key="1">
    <source>
        <dbReference type="Pfam" id="PF08765"/>
    </source>
</evidence>
<dbReference type="Proteomes" id="UP000487649">
    <property type="component" value="Unassembled WGS sequence"/>
</dbReference>
<dbReference type="Pfam" id="PF08765">
    <property type="entry name" value="Mor"/>
    <property type="match status" value="1"/>
</dbReference>
<dbReference type="InterPro" id="IPR009057">
    <property type="entry name" value="Homeodomain-like_sf"/>
</dbReference>
<dbReference type="EMBL" id="WMQE01000047">
    <property type="protein sequence ID" value="MTK22644.1"/>
    <property type="molecule type" value="Genomic_DNA"/>
</dbReference>
<dbReference type="InterPro" id="IPR014875">
    <property type="entry name" value="Mor_transcription_activator"/>
</dbReference>
<proteinExistence type="predicted"/>
<feature type="domain" description="Mor transcription activator" evidence="1">
    <location>
        <begin position="2"/>
        <end position="82"/>
    </location>
</feature>
<dbReference type="AlphaFoldDB" id="A0A9X4XG57"/>
<name>A0A9X4XG57_9FIRM</name>
<sequence>MKNRLEDYREIYREMIEIIGEEMTQKIYHYYKGQQITFPVRMYSKEYIIQYLSNHYNGQNLRQLSRELGYSERWIRQLVKRYEIGRKEDQ</sequence>